<dbReference type="EMBL" id="RQTE01000062">
    <property type="protein sequence ID" value="RZI03473.1"/>
    <property type="molecule type" value="Genomic_DNA"/>
</dbReference>
<dbReference type="PROSITE" id="PS50850">
    <property type="entry name" value="MFS"/>
    <property type="match status" value="1"/>
</dbReference>
<feature type="transmembrane region" description="Helical" evidence="6">
    <location>
        <begin position="161"/>
        <end position="180"/>
    </location>
</feature>
<evidence type="ECO:0000256" key="1">
    <source>
        <dbReference type="ARBA" id="ARBA00004651"/>
    </source>
</evidence>
<feature type="transmembrane region" description="Helical" evidence="6">
    <location>
        <begin position="132"/>
        <end position="155"/>
    </location>
</feature>
<feature type="transmembrane region" description="Helical" evidence="6">
    <location>
        <begin position="245"/>
        <end position="263"/>
    </location>
</feature>
<feature type="transmembrane region" description="Helical" evidence="6">
    <location>
        <begin position="74"/>
        <end position="92"/>
    </location>
</feature>
<feature type="transmembrane region" description="Helical" evidence="6">
    <location>
        <begin position="301"/>
        <end position="324"/>
    </location>
</feature>
<keyword evidence="2" id="KW-0813">Transport</keyword>
<keyword evidence="4 6" id="KW-1133">Transmembrane helix</keyword>
<evidence type="ECO:0000259" key="7">
    <source>
        <dbReference type="PROSITE" id="PS50850"/>
    </source>
</evidence>
<dbReference type="InterPro" id="IPR011701">
    <property type="entry name" value="MFS"/>
</dbReference>
<dbReference type="Proteomes" id="UP000293854">
    <property type="component" value="Unassembled WGS sequence"/>
</dbReference>
<dbReference type="PANTHER" id="PTHR23531:SF2">
    <property type="entry name" value="PERMEASE"/>
    <property type="match status" value="1"/>
</dbReference>
<feature type="transmembrane region" description="Helical" evidence="6">
    <location>
        <begin position="98"/>
        <end position="120"/>
    </location>
</feature>
<dbReference type="RefSeq" id="WP_130135336.1">
    <property type="nucleotide sequence ID" value="NZ_RQTE01000062.1"/>
</dbReference>
<dbReference type="SUPFAM" id="SSF103473">
    <property type="entry name" value="MFS general substrate transporter"/>
    <property type="match status" value="1"/>
</dbReference>
<keyword evidence="5 6" id="KW-0472">Membrane</keyword>
<protein>
    <submittedName>
        <fullName evidence="8">MFS transporter</fullName>
    </submittedName>
</protein>
<dbReference type="InterPro" id="IPR052714">
    <property type="entry name" value="MFS_Exporter"/>
</dbReference>
<gene>
    <name evidence="8" type="ORF">EIG99_03365</name>
</gene>
<feature type="transmembrane region" description="Helical" evidence="6">
    <location>
        <begin position="362"/>
        <end position="384"/>
    </location>
</feature>
<dbReference type="CDD" id="cd17489">
    <property type="entry name" value="MFS_YfcJ_like"/>
    <property type="match status" value="1"/>
</dbReference>
<evidence type="ECO:0000256" key="4">
    <source>
        <dbReference type="ARBA" id="ARBA00022989"/>
    </source>
</evidence>
<dbReference type="Gene3D" id="1.20.1250.20">
    <property type="entry name" value="MFS general substrate transporter like domains"/>
    <property type="match status" value="1"/>
</dbReference>
<dbReference type="GO" id="GO:0005886">
    <property type="term" value="C:plasma membrane"/>
    <property type="evidence" value="ECO:0007669"/>
    <property type="project" value="UniProtKB-SubCell"/>
</dbReference>
<evidence type="ECO:0000256" key="3">
    <source>
        <dbReference type="ARBA" id="ARBA00022692"/>
    </source>
</evidence>
<accession>A0A4Q7CNV7</accession>
<dbReference type="PANTHER" id="PTHR23531">
    <property type="entry name" value="QUINOLENE RESISTANCE PROTEIN NORA"/>
    <property type="match status" value="1"/>
</dbReference>
<sequence>MDGPLSWPFLRLYILALFFFSANAILNVIIPLKGHSEGASNTIIGIIMGAYMITAMLFRPWAGQMIARFGAIKILRLILVINGAALVLYGFIGLEGYVFARIIQGGCTAFFSMSLQIGILDRLPEKDRAQGISLYSLFSYIPGILGPLLAISIWQFRDFDYFTITMIVIAVITGLFGYSATHNTKDRIDSNIESSLHGPIQVFAQLFKNPYLFQSGSIMLLSSIIFGAVATFIVLYVQYYEIGNAGIFLAIQAIAVVLSRYYLRKLIPSDGLWHRKFILIALAMLMSSSMMLAVGWKVGAWLIYIAAVLIGVTQALIYPALTTYLSFKFALNEKNVLLGLFISTADLGVSLGAGFMGIVSDWLGYSGMYAMCVFIAGAAMLLSLKNIEKMEYQ</sequence>
<name>A0A4Q7CNV7_9STAP</name>
<comment type="caution">
    <text evidence="8">The sequence shown here is derived from an EMBL/GenBank/DDBJ whole genome shotgun (WGS) entry which is preliminary data.</text>
</comment>
<feature type="transmembrane region" description="Helical" evidence="6">
    <location>
        <begin position="42"/>
        <end position="62"/>
    </location>
</feature>
<evidence type="ECO:0000313" key="9">
    <source>
        <dbReference type="Proteomes" id="UP000293854"/>
    </source>
</evidence>
<dbReference type="Pfam" id="PF07690">
    <property type="entry name" value="MFS_1"/>
    <property type="match status" value="1"/>
</dbReference>
<comment type="subcellular location">
    <subcellularLocation>
        <location evidence="1">Cell membrane</location>
        <topology evidence="1">Multi-pass membrane protein</topology>
    </subcellularLocation>
</comment>
<dbReference type="InterPro" id="IPR036259">
    <property type="entry name" value="MFS_trans_sf"/>
</dbReference>
<feature type="transmembrane region" description="Helical" evidence="6">
    <location>
        <begin position="218"/>
        <end position="239"/>
    </location>
</feature>
<evidence type="ECO:0000256" key="2">
    <source>
        <dbReference type="ARBA" id="ARBA00022448"/>
    </source>
</evidence>
<dbReference type="NCBIfam" id="NF047574">
    <property type="entry name" value="opine_export_Sa"/>
    <property type="match status" value="1"/>
</dbReference>
<evidence type="ECO:0000256" key="5">
    <source>
        <dbReference type="ARBA" id="ARBA00023136"/>
    </source>
</evidence>
<proteinExistence type="predicted"/>
<feature type="transmembrane region" description="Helical" evidence="6">
    <location>
        <begin position="12"/>
        <end position="30"/>
    </location>
</feature>
<feature type="transmembrane region" description="Helical" evidence="6">
    <location>
        <begin position="275"/>
        <end position="295"/>
    </location>
</feature>
<feature type="domain" description="Major facilitator superfamily (MFS) profile" evidence="7">
    <location>
        <begin position="8"/>
        <end position="391"/>
    </location>
</feature>
<dbReference type="AlphaFoldDB" id="A0A4Q7CNV7"/>
<evidence type="ECO:0000256" key="6">
    <source>
        <dbReference type="SAM" id="Phobius"/>
    </source>
</evidence>
<reference evidence="8 9" key="1">
    <citation type="submission" date="2018-11" db="EMBL/GenBank/DDBJ databases">
        <title>Genomic profiling of Staphylococcus species from a Poultry farm system in KwaZulu-Natal, South Africa.</title>
        <authorList>
            <person name="Amoako D.G."/>
            <person name="Somboro A.M."/>
            <person name="Abia A.L.K."/>
            <person name="Bester L.A."/>
            <person name="Essack S.Y."/>
        </authorList>
    </citation>
    <scope>NUCLEOTIDE SEQUENCE [LARGE SCALE GENOMIC DNA]</scope>
    <source>
        <strain evidence="8 9">SA11</strain>
    </source>
</reference>
<dbReference type="InterPro" id="IPR020846">
    <property type="entry name" value="MFS_dom"/>
</dbReference>
<evidence type="ECO:0000313" key="8">
    <source>
        <dbReference type="EMBL" id="RZI03473.1"/>
    </source>
</evidence>
<feature type="transmembrane region" description="Helical" evidence="6">
    <location>
        <begin position="336"/>
        <end position="356"/>
    </location>
</feature>
<organism evidence="8 9">
    <name type="scientific">Staphylococcus condimenti</name>
    <dbReference type="NCBI Taxonomy" id="70255"/>
    <lineage>
        <taxon>Bacteria</taxon>
        <taxon>Bacillati</taxon>
        <taxon>Bacillota</taxon>
        <taxon>Bacilli</taxon>
        <taxon>Bacillales</taxon>
        <taxon>Staphylococcaceae</taxon>
        <taxon>Staphylococcus</taxon>
    </lineage>
</organism>
<keyword evidence="3 6" id="KW-0812">Transmembrane</keyword>
<dbReference type="GO" id="GO:0022857">
    <property type="term" value="F:transmembrane transporter activity"/>
    <property type="evidence" value="ECO:0007669"/>
    <property type="project" value="InterPro"/>
</dbReference>